<feature type="region of interest" description="Disordered" evidence="1">
    <location>
        <begin position="1"/>
        <end position="52"/>
    </location>
</feature>
<feature type="non-terminal residue" evidence="2">
    <location>
        <position position="1"/>
    </location>
</feature>
<evidence type="ECO:0000313" key="3">
    <source>
        <dbReference type="Proteomes" id="UP001555100"/>
    </source>
</evidence>
<name>A0ABV3NE22_9ACTO</name>
<dbReference type="EMBL" id="JBAGNM010000033">
    <property type="protein sequence ID" value="MEW6955480.1"/>
    <property type="molecule type" value="Genomic_DNA"/>
</dbReference>
<accession>A0ABV3NE22</accession>
<gene>
    <name evidence="2" type="ORF">V3M73_10675</name>
</gene>
<protein>
    <submittedName>
        <fullName evidence="2">Uncharacterized protein</fullName>
    </submittedName>
</protein>
<organism evidence="2 3">
    <name type="scientific">Trueperella pyogenes</name>
    <dbReference type="NCBI Taxonomy" id="1661"/>
    <lineage>
        <taxon>Bacteria</taxon>
        <taxon>Bacillati</taxon>
        <taxon>Actinomycetota</taxon>
        <taxon>Actinomycetes</taxon>
        <taxon>Actinomycetales</taxon>
        <taxon>Actinomycetaceae</taxon>
        <taxon>Trueperella</taxon>
    </lineage>
</organism>
<proteinExistence type="predicted"/>
<comment type="caution">
    <text evidence="2">The sequence shown here is derived from an EMBL/GenBank/DDBJ whole genome shotgun (WGS) entry which is preliminary data.</text>
</comment>
<sequence length="65" mass="7129">GNPRNYGNSARHGNRYVLSPNHHARRDPVHGHEALQGERRSPTKQIVVGSSSLEIGKSSVSFPNN</sequence>
<keyword evidence="3" id="KW-1185">Reference proteome</keyword>
<reference evidence="2 3" key="1">
    <citation type="submission" date="2024-01" db="EMBL/GenBank/DDBJ databases">
        <title>Genomic analysis and antimicrobial resistance profiles of Trueperella pyogenes isolated from domestic and wild animals.</title>
        <authorList>
            <person name="Magossi G."/>
            <person name="Gzyl K.E."/>
            <person name="Holman D.B."/>
            <person name="Amat S."/>
        </authorList>
    </citation>
    <scope>NUCLEOTIDE SEQUENCE [LARGE SCALE GENOMIC DNA]</scope>
    <source>
        <strain evidence="2 3">1494</strain>
    </source>
</reference>
<evidence type="ECO:0000256" key="1">
    <source>
        <dbReference type="SAM" id="MobiDB-lite"/>
    </source>
</evidence>
<dbReference type="RefSeq" id="WP_367208740.1">
    <property type="nucleotide sequence ID" value="NZ_JBAGMA010000008.1"/>
</dbReference>
<evidence type="ECO:0000313" key="2">
    <source>
        <dbReference type="EMBL" id="MEW6955480.1"/>
    </source>
</evidence>
<feature type="compositionally biased region" description="Basic and acidic residues" evidence="1">
    <location>
        <begin position="26"/>
        <end position="41"/>
    </location>
</feature>
<dbReference type="Proteomes" id="UP001555100">
    <property type="component" value="Unassembled WGS sequence"/>
</dbReference>